<gene>
    <name evidence="2" type="ORF">C1I91_09190</name>
</gene>
<dbReference type="KEGG" id="cmah:C1I91_09190"/>
<dbReference type="AlphaFoldDB" id="A0A410E1N8"/>
<reference evidence="2 3" key="1">
    <citation type="submission" date="2018-01" db="EMBL/GenBank/DDBJ databases">
        <title>Genome Sequencing and Assembly of Anaerobacter polyendosporus strain CT4.</title>
        <authorList>
            <person name="Tachaapaikoon C."/>
            <person name="Sutheeworapong S."/>
            <person name="Jenjaroenpun P."/>
            <person name="Wongsurawat T."/>
            <person name="Nookeaw I."/>
            <person name="Cheawchanlertfa P."/>
            <person name="Kosugi A."/>
            <person name="Cheevadhanarak S."/>
            <person name="Ratanakhanokchai K."/>
        </authorList>
    </citation>
    <scope>NUCLEOTIDE SEQUENCE [LARGE SCALE GENOMIC DNA]</scope>
    <source>
        <strain evidence="2 3">CT4</strain>
    </source>
</reference>
<organism evidence="2 3">
    <name type="scientific">Clostridium manihotivorum</name>
    <dbReference type="NCBI Taxonomy" id="2320868"/>
    <lineage>
        <taxon>Bacteria</taxon>
        <taxon>Bacillati</taxon>
        <taxon>Bacillota</taxon>
        <taxon>Clostridia</taxon>
        <taxon>Eubacteriales</taxon>
        <taxon>Clostridiaceae</taxon>
        <taxon>Clostridium</taxon>
    </lineage>
</organism>
<feature type="transmembrane region" description="Helical" evidence="1">
    <location>
        <begin position="51"/>
        <end position="70"/>
    </location>
</feature>
<dbReference type="OrthoDB" id="1924966at2"/>
<name>A0A410E1N8_9CLOT</name>
<keyword evidence="1" id="KW-0472">Membrane</keyword>
<keyword evidence="1" id="KW-0812">Transmembrane</keyword>
<protein>
    <submittedName>
        <fullName evidence="2">Uncharacterized protein</fullName>
    </submittedName>
</protein>
<dbReference type="Proteomes" id="UP000286268">
    <property type="component" value="Chromosome"/>
</dbReference>
<keyword evidence="3" id="KW-1185">Reference proteome</keyword>
<dbReference type="EMBL" id="CP025746">
    <property type="protein sequence ID" value="QAA35259.1"/>
    <property type="molecule type" value="Genomic_DNA"/>
</dbReference>
<feature type="transmembrane region" description="Helical" evidence="1">
    <location>
        <begin position="26"/>
        <end position="44"/>
    </location>
</feature>
<evidence type="ECO:0000256" key="1">
    <source>
        <dbReference type="SAM" id="Phobius"/>
    </source>
</evidence>
<evidence type="ECO:0000313" key="3">
    <source>
        <dbReference type="Proteomes" id="UP000286268"/>
    </source>
</evidence>
<keyword evidence="1" id="KW-1133">Transmembrane helix</keyword>
<evidence type="ECO:0000313" key="2">
    <source>
        <dbReference type="EMBL" id="QAA35259.1"/>
    </source>
</evidence>
<proteinExistence type="predicted"/>
<accession>A0A410E1N8</accession>
<sequence length="83" mass="9226">MKKSSEGDSLKNNIEVWEDLVSIKELVMSLVICSLGAFGGYLLAPKERPKQLFLGLLGAIIGFVICSIIIKPKREFIETNQED</sequence>